<dbReference type="InterPro" id="IPR036396">
    <property type="entry name" value="Cyt_P450_sf"/>
</dbReference>
<dbReference type="GO" id="GO:0005506">
    <property type="term" value="F:iron ion binding"/>
    <property type="evidence" value="ECO:0007669"/>
    <property type="project" value="InterPro"/>
</dbReference>
<name>A0AAV2P8N0_9HYME</name>
<dbReference type="EMBL" id="OZ034831">
    <property type="protein sequence ID" value="CAL1687955.1"/>
    <property type="molecule type" value="Genomic_DNA"/>
</dbReference>
<comment type="similarity">
    <text evidence="2 9">Belongs to the cytochrome P450 family.</text>
</comment>
<evidence type="ECO:0000256" key="8">
    <source>
        <dbReference type="PIRSR" id="PIRSR602401-1"/>
    </source>
</evidence>
<dbReference type="GO" id="GO:0005737">
    <property type="term" value="C:cytoplasm"/>
    <property type="evidence" value="ECO:0007669"/>
    <property type="project" value="TreeGrafter"/>
</dbReference>
<dbReference type="AlphaFoldDB" id="A0AAV2P8N0"/>
<accession>A0AAV2P8N0</accession>
<dbReference type="InterPro" id="IPR050182">
    <property type="entry name" value="Cytochrome_P450_fam2"/>
</dbReference>
<dbReference type="PRINTS" id="PR00385">
    <property type="entry name" value="P450"/>
</dbReference>
<organism evidence="10 11">
    <name type="scientific">Lasius platythorax</name>
    <dbReference type="NCBI Taxonomy" id="488582"/>
    <lineage>
        <taxon>Eukaryota</taxon>
        <taxon>Metazoa</taxon>
        <taxon>Ecdysozoa</taxon>
        <taxon>Arthropoda</taxon>
        <taxon>Hexapoda</taxon>
        <taxon>Insecta</taxon>
        <taxon>Pterygota</taxon>
        <taxon>Neoptera</taxon>
        <taxon>Endopterygota</taxon>
        <taxon>Hymenoptera</taxon>
        <taxon>Apocrita</taxon>
        <taxon>Aculeata</taxon>
        <taxon>Formicoidea</taxon>
        <taxon>Formicidae</taxon>
        <taxon>Formicinae</taxon>
        <taxon>Lasius</taxon>
        <taxon>Lasius</taxon>
    </lineage>
</organism>
<dbReference type="Pfam" id="PF00067">
    <property type="entry name" value="p450"/>
    <property type="match status" value="1"/>
</dbReference>
<dbReference type="GO" id="GO:0008395">
    <property type="term" value="F:steroid hydroxylase activity"/>
    <property type="evidence" value="ECO:0007669"/>
    <property type="project" value="TreeGrafter"/>
</dbReference>
<evidence type="ECO:0000256" key="5">
    <source>
        <dbReference type="ARBA" id="ARBA00023002"/>
    </source>
</evidence>
<keyword evidence="3 8" id="KW-0349">Heme</keyword>
<dbReference type="Proteomes" id="UP001497644">
    <property type="component" value="Chromosome 8"/>
</dbReference>
<dbReference type="Gene3D" id="1.10.630.10">
    <property type="entry name" value="Cytochrome P450"/>
    <property type="match status" value="1"/>
</dbReference>
<dbReference type="PRINTS" id="PR00463">
    <property type="entry name" value="EP450I"/>
</dbReference>
<dbReference type="GO" id="GO:0006082">
    <property type="term" value="P:organic acid metabolic process"/>
    <property type="evidence" value="ECO:0007669"/>
    <property type="project" value="TreeGrafter"/>
</dbReference>
<dbReference type="InterPro" id="IPR017972">
    <property type="entry name" value="Cyt_P450_CS"/>
</dbReference>
<dbReference type="InterPro" id="IPR002401">
    <property type="entry name" value="Cyt_P450_E_grp-I"/>
</dbReference>
<dbReference type="GO" id="GO:0006805">
    <property type="term" value="P:xenobiotic metabolic process"/>
    <property type="evidence" value="ECO:0007669"/>
    <property type="project" value="TreeGrafter"/>
</dbReference>
<protein>
    <recommendedName>
        <fullName evidence="12">Cytochrome P450</fullName>
    </recommendedName>
</protein>
<dbReference type="InterPro" id="IPR001128">
    <property type="entry name" value="Cyt_P450"/>
</dbReference>
<evidence type="ECO:0000256" key="6">
    <source>
        <dbReference type="ARBA" id="ARBA00023004"/>
    </source>
</evidence>
<feature type="binding site" description="axial binding residue" evidence="8">
    <location>
        <position position="439"/>
    </location>
    <ligand>
        <name>heme</name>
        <dbReference type="ChEBI" id="CHEBI:30413"/>
    </ligand>
    <ligandPart>
        <name>Fe</name>
        <dbReference type="ChEBI" id="CHEBI:18248"/>
    </ligandPart>
</feature>
<keyword evidence="6 8" id="KW-0408">Iron</keyword>
<dbReference type="PROSITE" id="PS00086">
    <property type="entry name" value="CYTOCHROME_P450"/>
    <property type="match status" value="1"/>
</dbReference>
<dbReference type="PANTHER" id="PTHR24300:SF376">
    <property type="entry name" value="CYTOCHROME P450 15A1"/>
    <property type="match status" value="1"/>
</dbReference>
<dbReference type="GO" id="GO:0020037">
    <property type="term" value="F:heme binding"/>
    <property type="evidence" value="ECO:0007669"/>
    <property type="project" value="InterPro"/>
</dbReference>
<evidence type="ECO:0000256" key="7">
    <source>
        <dbReference type="ARBA" id="ARBA00023033"/>
    </source>
</evidence>
<keyword evidence="5 9" id="KW-0560">Oxidoreductase</keyword>
<evidence type="ECO:0008006" key="12">
    <source>
        <dbReference type="Google" id="ProtNLM"/>
    </source>
</evidence>
<dbReference type="FunFam" id="1.10.630.10:FF:000036">
    <property type="entry name" value="CYtochrome P450 family"/>
    <property type="match status" value="1"/>
</dbReference>
<comment type="cofactor">
    <cofactor evidence="1 8">
        <name>heme</name>
        <dbReference type="ChEBI" id="CHEBI:30413"/>
    </cofactor>
</comment>
<keyword evidence="11" id="KW-1185">Reference proteome</keyword>
<dbReference type="SUPFAM" id="SSF48264">
    <property type="entry name" value="Cytochrome P450"/>
    <property type="match status" value="1"/>
</dbReference>
<evidence type="ECO:0000256" key="3">
    <source>
        <dbReference type="ARBA" id="ARBA00022617"/>
    </source>
</evidence>
<dbReference type="PANTHER" id="PTHR24300">
    <property type="entry name" value="CYTOCHROME P450 508A4-RELATED"/>
    <property type="match status" value="1"/>
</dbReference>
<evidence type="ECO:0000313" key="10">
    <source>
        <dbReference type="EMBL" id="CAL1687955.1"/>
    </source>
</evidence>
<gene>
    <name evidence="10" type="ORF">LPLAT_LOCUS13113</name>
</gene>
<proteinExistence type="inferred from homology"/>
<sequence>MIVALTAAILTVLFIIVVLTLRQRSNYPPGPFPWPFIGNMIYFKKLSKKLGGQHFAFLELSKQYNSDIISLRLGAGDTIVVSDNKLIQEILSKKEFDGRPWNEFIKLRNMGMKSGITMNDGQDWKELRSWSVRALKNCGFAKREMMQLLLDELTLILDRLKDGGIQHIQTIIAPTVINVLWTLITGKRLSEDQRLQHFLDLMNRRSQIFDMSGGILSTFPWLRFLLPEKSGYRILVTLNNELKSLLMETINEHKQRYVKGKEEDFIDAFLQEMFTQKERGDKNSVFSDNNLIVTLIDLFIAGTRTTTATLEILFLQMANHQDVQRKLHEEIDVVIGPNRLPNLDDRVKMPFTEAVLMETQRMWLVTPVIGPRRVLDDTTLGGYTIPKNVTVLMNIHHNNMSRELFPEPEQFKPERHLNENGTYRMDENVILFGKGKRRCPGEALARSALFLLFVGVMQKYSLLPVPGEKSIKAEFTSGLIISPKPYNMLIVPR</sequence>
<evidence type="ECO:0000256" key="1">
    <source>
        <dbReference type="ARBA" id="ARBA00001971"/>
    </source>
</evidence>
<reference evidence="10" key="1">
    <citation type="submission" date="2024-04" db="EMBL/GenBank/DDBJ databases">
        <authorList>
            <consortium name="Molecular Ecology Group"/>
        </authorList>
    </citation>
    <scope>NUCLEOTIDE SEQUENCE</scope>
</reference>
<dbReference type="GO" id="GO:0016712">
    <property type="term" value="F:oxidoreductase activity, acting on paired donors, with incorporation or reduction of molecular oxygen, reduced flavin or flavoprotein as one donor, and incorporation of one atom of oxygen"/>
    <property type="evidence" value="ECO:0007669"/>
    <property type="project" value="TreeGrafter"/>
</dbReference>
<evidence type="ECO:0000256" key="9">
    <source>
        <dbReference type="RuleBase" id="RU000461"/>
    </source>
</evidence>
<evidence type="ECO:0000313" key="11">
    <source>
        <dbReference type="Proteomes" id="UP001497644"/>
    </source>
</evidence>
<evidence type="ECO:0000256" key="2">
    <source>
        <dbReference type="ARBA" id="ARBA00010617"/>
    </source>
</evidence>
<keyword evidence="7 9" id="KW-0503">Monooxygenase</keyword>
<keyword evidence="4 8" id="KW-0479">Metal-binding</keyword>
<evidence type="ECO:0000256" key="4">
    <source>
        <dbReference type="ARBA" id="ARBA00022723"/>
    </source>
</evidence>